<evidence type="ECO:0000313" key="7">
    <source>
        <dbReference type="EMBL" id="MBB4927367.1"/>
    </source>
</evidence>
<dbReference type="Pfam" id="PF00126">
    <property type="entry name" value="HTH_1"/>
    <property type="match status" value="1"/>
</dbReference>
<evidence type="ECO:0000256" key="4">
    <source>
        <dbReference type="ARBA" id="ARBA00023163"/>
    </source>
</evidence>
<dbReference type="PROSITE" id="PS50931">
    <property type="entry name" value="HTH_LYSR"/>
    <property type="match status" value="1"/>
</dbReference>
<dbReference type="InterPro" id="IPR005119">
    <property type="entry name" value="LysR_subst-bd"/>
</dbReference>
<keyword evidence="8" id="KW-1185">Reference proteome</keyword>
<evidence type="ECO:0000256" key="3">
    <source>
        <dbReference type="ARBA" id="ARBA00023125"/>
    </source>
</evidence>
<dbReference type="GO" id="GO:0000976">
    <property type="term" value="F:transcription cis-regulatory region binding"/>
    <property type="evidence" value="ECO:0007669"/>
    <property type="project" value="TreeGrafter"/>
</dbReference>
<dbReference type="RefSeq" id="WP_184941572.1">
    <property type="nucleotide sequence ID" value="NZ_JACHJV010000001.1"/>
</dbReference>
<dbReference type="PRINTS" id="PR00039">
    <property type="entry name" value="HTHLYSR"/>
</dbReference>
<evidence type="ECO:0000256" key="5">
    <source>
        <dbReference type="SAM" id="MobiDB-lite"/>
    </source>
</evidence>
<dbReference type="Gene3D" id="1.10.10.10">
    <property type="entry name" value="Winged helix-like DNA-binding domain superfamily/Winged helix DNA-binding domain"/>
    <property type="match status" value="1"/>
</dbReference>
<evidence type="ECO:0000259" key="6">
    <source>
        <dbReference type="PROSITE" id="PS50931"/>
    </source>
</evidence>
<comment type="caution">
    <text evidence="7">The sequence shown here is derived from an EMBL/GenBank/DDBJ whole genome shotgun (WGS) entry which is preliminary data.</text>
</comment>
<accession>A0A7W7R8G9</accession>
<dbReference type="InterPro" id="IPR000847">
    <property type="entry name" value="LysR_HTH_N"/>
</dbReference>
<dbReference type="PANTHER" id="PTHR30126">
    <property type="entry name" value="HTH-TYPE TRANSCRIPTIONAL REGULATOR"/>
    <property type="match status" value="1"/>
</dbReference>
<dbReference type="Gene3D" id="3.40.190.10">
    <property type="entry name" value="Periplasmic binding protein-like II"/>
    <property type="match status" value="2"/>
</dbReference>
<organism evidence="7 8">
    <name type="scientific">Kitasatospora kifunensis</name>
    <name type="common">Streptomyces kifunensis</name>
    <dbReference type="NCBI Taxonomy" id="58351"/>
    <lineage>
        <taxon>Bacteria</taxon>
        <taxon>Bacillati</taxon>
        <taxon>Actinomycetota</taxon>
        <taxon>Actinomycetes</taxon>
        <taxon>Kitasatosporales</taxon>
        <taxon>Streptomycetaceae</taxon>
        <taxon>Kitasatospora</taxon>
    </lineage>
</organism>
<keyword evidence="2" id="KW-0805">Transcription regulation</keyword>
<evidence type="ECO:0000256" key="1">
    <source>
        <dbReference type="ARBA" id="ARBA00009437"/>
    </source>
</evidence>
<dbReference type="SUPFAM" id="SSF46785">
    <property type="entry name" value="Winged helix' DNA-binding domain"/>
    <property type="match status" value="1"/>
</dbReference>
<feature type="region of interest" description="Disordered" evidence="5">
    <location>
        <begin position="1"/>
        <end position="20"/>
    </location>
</feature>
<reference evidence="7 8" key="1">
    <citation type="submission" date="2020-08" db="EMBL/GenBank/DDBJ databases">
        <title>Sequencing the genomes of 1000 actinobacteria strains.</title>
        <authorList>
            <person name="Klenk H.-P."/>
        </authorList>
    </citation>
    <scope>NUCLEOTIDE SEQUENCE [LARGE SCALE GENOMIC DNA]</scope>
    <source>
        <strain evidence="7 8">DSM 41654</strain>
    </source>
</reference>
<comment type="similarity">
    <text evidence="1">Belongs to the LysR transcriptional regulatory family.</text>
</comment>
<keyword evidence="4" id="KW-0804">Transcription</keyword>
<dbReference type="Pfam" id="PF03466">
    <property type="entry name" value="LysR_substrate"/>
    <property type="match status" value="1"/>
</dbReference>
<dbReference type="GO" id="GO:0003700">
    <property type="term" value="F:DNA-binding transcription factor activity"/>
    <property type="evidence" value="ECO:0007669"/>
    <property type="project" value="InterPro"/>
</dbReference>
<keyword evidence="3" id="KW-0238">DNA-binding</keyword>
<sequence>MAAFPSDPGASGSADSAGSSRRPFDLYSLELLVAVAETGSIGQAAAKLSISQPTASSRMTTLERRLGLQLLERSTAGSRLTPAGLVVTDWARGVLGQAQALTEGLAALRAQQQGNLRVAASLTLAEYLLPGWLVTLRQLHPATHVGLRVTNSHQVIEALRRSEVDLGFTEGPFVPRDFRSALVGRDRLVVVTAPGHPWARRTEPLTGAELAETPLLLRESGSGTRETLERALRPWHGPSVPLLELGSTAPLRSAAAQGAAPAVLSELAVAEDLAAGRLVEIAVTEDLPLARSLRAIWATGTELPEAALHLLEVARRSTSTP</sequence>
<dbReference type="PANTHER" id="PTHR30126:SF39">
    <property type="entry name" value="HTH-TYPE TRANSCRIPTIONAL REGULATOR CYSL"/>
    <property type="match status" value="1"/>
</dbReference>
<gene>
    <name evidence="7" type="ORF">FHR34_006360</name>
</gene>
<evidence type="ECO:0000313" key="8">
    <source>
        <dbReference type="Proteomes" id="UP000540506"/>
    </source>
</evidence>
<dbReference type="AlphaFoldDB" id="A0A7W7R8G9"/>
<dbReference type="SUPFAM" id="SSF53850">
    <property type="entry name" value="Periplasmic binding protein-like II"/>
    <property type="match status" value="1"/>
</dbReference>
<protein>
    <submittedName>
        <fullName evidence="7">Molybdate transport repressor ModE-like protein</fullName>
    </submittedName>
</protein>
<dbReference type="InterPro" id="IPR036388">
    <property type="entry name" value="WH-like_DNA-bd_sf"/>
</dbReference>
<name>A0A7W7R8G9_KITKI</name>
<feature type="domain" description="HTH lysR-type" evidence="6">
    <location>
        <begin position="24"/>
        <end position="81"/>
    </location>
</feature>
<evidence type="ECO:0000256" key="2">
    <source>
        <dbReference type="ARBA" id="ARBA00023015"/>
    </source>
</evidence>
<dbReference type="FunFam" id="1.10.10.10:FF:000001">
    <property type="entry name" value="LysR family transcriptional regulator"/>
    <property type="match status" value="1"/>
</dbReference>
<proteinExistence type="inferred from homology"/>
<dbReference type="Proteomes" id="UP000540506">
    <property type="component" value="Unassembled WGS sequence"/>
</dbReference>
<dbReference type="EMBL" id="JACHJV010000001">
    <property type="protein sequence ID" value="MBB4927367.1"/>
    <property type="molecule type" value="Genomic_DNA"/>
</dbReference>
<dbReference type="InterPro" id="IPR036390">
    <property type="entry name" value="WH_DNA-bd_sf"/>
</dbReference>